<dbReference type="GO" id="GO:0005829">
    <property type="term" value="C:cytosol"/>
    <property type="evidence" value="ECO:0007669"/>
    <property type="project" value="TreeGrafter"/>
</dbReference>
<feature type="compositionally biased region" description="Basic and acidic residues" evidence="3">
    <location>
        <begin position="768"/>
        <end position="779"/>
    </location>
</feature>
<dbReference type="PANTHER" id="PTHR12634:SF8">
    <property type="entry name" value="FIERY MOUNTAIN, ISOFORM D"/>
    <property type="match status" value="1"/>
</dbReference>
<keyword evidence="5" id="KW-1185">Reference proteome</keyword>
<feature type="region of interest" description="Disordered" evidence="3">
    <location>
        <begin position="510"/>
        <end position="529"/>
    </location>
</feature>
<feature type="region of interest" description="Disordered" evidence="3">
    <location>
        <begin position="627"/>
        <end position="690"/>
    </location>
</feature>
<comment type="caution">
    <text evidence="4">The sequence shown here is derived from an EMBL/GenBank/DDBJ whole genome shotgun (WGS) entry which is preliminary data.</text>
</comment>
<sequence>MFWKYNTTSSPQIEALLGKEDVTLLEVMDSDDIINECRVQNKALIEFLQKPNVMEELVTLTTKEPSPEVDERLRFKYSNIACELLTCDVPALNERLASDELLLDKLYNFLDTEPPLNPLLASFFSKILGALIAKKTEQVIDFLKTKDTFILLLLKHLGTSAIMDLMLKLFTQVEGIETKQNMVNWLDSQQIVQSLVSMFNPNIDKDRHYNVAQLLCDFIRIARDNQRNSMERADPDPLLNTLESYEIVALLLEKILNGDKCESAIVGGIQVLLALLDFNQTSISRFNSMSSYNNINDESNDKELRQKHLNNVTTALLERIDCFHMLLMDPPKKMPMELTVGVLDPPFGQTRLQVLKLFSSVISSNNSDLLEKMFSLKTFPLMLDLFFKYPWNNFLHTQVERCLLIALKTYVSEDGDVTAIALCKHFLENCRLIERILEAWKENNEQQNAKGIRQGYMGHLISILNEIINLCSKTYLGQFLKKNYPELHASLEQFKENTLDEVNRIQKSLLGGAHPNNSNNNDSDEFSDSALPQSVAFQQQQVYAEYQMQYLNSRFIDGYSGFNDDTFNEGGETLQNIDQRTDMNFDISENNFSVQVFKQLCSQNINTLDDADDQIFEEKDHTFQTVIEKQGDTNGEQTYSSDSDDESITEDNAMDVDPWSTTKLDTEGDDDSEKLVSDPWCNSSNNSTDANSGTWANFNSVTFEADFSKAFESQFSTNIHKEKTQDSSSEIAVKKNIENEEKMEQISEMPTNNAEDEKNIVGINLSETKTDVSSDEKVTPTDINHQVAAGDQEKSATSKDDVESHEPSKTTSEGDYTSTEEDNNITHEVKSDGTYQN</sequence>
<dbReference type="EMBL" id="JARQZJ010000044">
    <property type="protein sequence ID" value="KAK9877955.1"/>
    <property type="molecule type" value="Genomic_DNA"/>
</dbReference>
<gene>
    <name evidence="4" type="ORF">WA026_020175</name>
</gene>
<evidence type="ECO:0000256" key="1">
    <source>
        <dbReference type="ARBA" id="ARBA00006180"/>
    </source>
</evidence>
<accession>A0AAW1UD15</accession>
<name>A0AAW1UD15_9CUCU</name>
<dbReference type="InterPro" id="IPR007587">
    <property type="entry name" value="SAPS"/>
</dbReference>
<feature type="compositionally biased region" description="Acidic residues" evidence="3">
    <location>
        <begin position="642"/>
        <end position="654"/>
    </location>
</feature>
<feature type="compositionally biased region" description="Polar residues" evidence="3">
    <location>
        <begin position="680"/>
        <end position="690"/>
    </location>
</feature>
<dbReference type="AlphaFoldDB" id="A0AAW1UD15"/>
<dbReference type="Proteomes" id="UP001431783">
    <property type="component" value="Unassembled WGS sequence"/>
</dbReference>
<evidence type="ECO:0000313" key="5">
    <source>
        <dbReference type="Proteomes" id="UP001431783"/>
    </source>
</evidence>
<dbReference type="GO" id="GO:0019903">
    <property type="term" value="F:protein phosphatase binding"/>
    <property type="evidence" value="ECO:0007669"/>
    <property type="project" value="InterPro"/>
</dbReference>
<feature type="compositionally biased region" description="Polar residues" evidence="3">
    <location>
        <begin position="627"/>
        <end position="639"/>
    </location>
</feature>
<dbReference type="Pfam" id="PF04499">
    <property type="entry name" value="SAPS"/>
    <property type="match status" value="1"/>
</dbReference>
<feature type="region of interest" description="Disordered" evidence="3">
    <location>
        <begin position="737"/>
        <end position="837"/>
    </location>
</feature>
<dbReference type="GO" id="GO:0005634">
    <property type="term" value="C:nucleus"/>
    <property type="evidence" value="ECO:0007669"/>
    <property type="project" value="TreeGrafter"/>
</dbReference>
<dbReference type="PANTHER" id="PTHR12634">
    <property type="entry name" value="SIT4 YEAST -ASSOCIATING PROTEIN-RELATED"/>
    <property type="match status" value="1"/>
</dbReference>
<dbReference type="GO" id="GO:0019888">
    <property type="term" value="F:protein phosphatase regulator activity"/>
    <property type="evidence" value="ECO:0007669"/>
    <property type="project" value="TreeGrafter"/>
</dbReference>
<evidence type="ECO:0008006" key="6">
    <source>
        <dbReference type="Google" id="ProtNLM"/>
    </source>
</evidence>
<feature type="compositionally biased region" description="Basic and acidic residues" evidence="3">
    <location>
        <begin position="791"/>
        <end position="808"/>
    </location>
</feature>
<organism evidence="4 5">
    <name type="scientific">Henosepilachna vigintioctopunctata</name>
    <dbReference type="NCBI Taxonomy" id="420089"/>
    <lineage>
        <taxon>Eukaryota</taxon>
        <taxon>Metazoa</taxon>
        <taxon>Ecdysozoa</taxon>
        <taxon>Arthropoda</taxon>
        <taxon>Hexapoda</taxon>
        <taxon>Insecta</taxon>
        <taxon>Pterygota</taxon>
        <taxon>Neoptera</taxon>
        <taxon>Endopterygota</taxon>
        <taxon>Coleoptera</taxon>
        <taxon>Polyphaga</taxon>
        <taxon>Cucujiformia</taxon>
        <taxon>Coccinelloidea</taxon>
        <taxon>Coccinellidae</taxon>
        <taxon>Epilachninae</taxon>
        <taxon>Epilachnini</taxon>
        <taxon>Henosepilachna</taxon>
    </lineage>
</organism>
<evidence type="ECO:0000256" key="2">
    <source>
        <dbReference type="ARBA" id="ARBA00023306"/>
    </source>
</evidence>
<evidence type="ECO:0000313" key="4">
    <source>
        <dbReference type="EMBL" id="KAK9877955.1"/>
    </source>
</evidence>
<evidence type="ECO:0000256" key="3">
    <source>
        <dbReference type="SAM" id="MobiDB-lite"/>
    </source>
</evidence>
<comment type="similarity">
    <text evidence="1">Belongs to the SAPS family.</text>
</comment>
<reference evidence="4 5" key="1">
    <citation type="submission" date="2023-03" db="EMBL/GenBank/DDBJ databases">
        <title>Genome insight into feeding habits of ladybird beetles.</title>
        <authorList>
            <person name="Li H.-S."/>
            <person name="Huang Y.-H."/>
            <person name="Pang H."/>
        </authorList>
    </citation>
    <scope>NUCLEOTIDE SEQUENCE [LARGE SCALE GENOMIC DNA]</scope>
    <source>
        <strain evidence="4">SYSU_2023b</strain>
        <tissue evidence="4">Whole body</tissue>
    </source>
</reference>
<protein>
    <recommendedName>
        <fullName evidence="6">Serine/threonine-protein phosphatase 6 regulatory subunit 3</fullName>
    </recommendedName>
</protein>
<keyword evidence="2" id="KW-0131">Cell cycle</keyword>
<proteinExistence type="inferred from homology"/>